<protein>
    <submittedName>
        <fullName evidence="1">5112_t:CDS:1</fullName>
    </submittedName>
</protein>
<name>A0ACA9P1C3_9GLOM</name>
<comment type="caution">
    <text evidence="1">The sequence shown here is derived from an EMBL/GenBank/DDBJ whole genome shotgun (WGS) entry which is preliminary data.</text>
</comment>
<evidence type="ECO:0000313" key="2">
    <source>
        <dbReference type="Proteomes" id="UP000789920"/>
    </source>
</evidence>
<gene>
    <name evidence="1" type="ORF">RPERSI_LOCUS9218</name>
</gene>
<dbReference type="EMBL" id="CAJVQC010017229">
    <property type="protein sequence ID" value="CAG8683236.1"/>
    <property type="molecule type" value="Genomic_DNA"/>
</dbReference>
<organism evidence="1 2">
    <name type="scientific">Racocetra persica</name>
    <dbReference type="NCBI Taxonomy" id="160502"/>
    <lineage>
        <taxon>Eukaryota</taxon>
        <taxon>Fungi</taxon>
        <taxon>Fungi incertae sedis</taxon>
        <taxon>Mucoromycota</taxon>
        <taxon>Glomeromycotina</taxon>
        <taxon>Glomeromycetes</taxon>
        <taxon>Diversisporales</taxon>
        <taxon>Gigasporaceae</taxon>
        <taxon>Racocetra</taxon>
    </lineage>
</organism>
<feature type="non-terminal residue" evidence="1">
    <location>
        <position position="1"/>
    </location>
</feature>
<accession>A0ACA9P1C3</accession>
<sequence>TKYYLIQKYNSLYKPLNRFDWKIRYCKKEILIDIDEDKYVKLRSYGGTPYCVLSGETLIFLESNKFNDYQKKKCDVCGDFTYCAMCFYDFHRNDISETRGILEKVTPAIDMPKTKPGYYTVRKGYKPGIYLTWDKCETQVNEFRNAMYKKFPTRIKAQKFIEGKSEVSVILNDSKIQIWTDGSSFNNGTTRAQAGIGVFWKDNDPNNLSERLPGSEQTNNRAEIYAVIRALEVCENKTKPLEIMTDSKYVINIIEDWVEKWEKNGYMSYKNTPVKNQDLIKRLKKLIDNRIGTVRLIHVRGHWGNYGNEQADRLAKIGSLQEEAKENFKLETHSKHITDYFNKK</sequence>
<dbReference type="Proteomes" id="UP000789920">
    <property type="component" value="Unassembled WGS sequence"/>
</dbReference>
<reference evidence="1" key="1">
    <citation type="submission" date="2021-06" db="EMBL/GenBank/DDBJ databases">
        <authorList>
            <person name="Kallberg Y."/>
            <person name="Tangrot J."/>
            <person name="Rosling A."/>
        </authorList>
    </citation>
    <scope>NUCLEOTIDE SEQUENCE</scope>
    <source>
        <strain evidence="1">MA461A</strain>
    </source>
</reference>
<keyword evidence="2" id="KW-1185">Reference proteome</keyword>
<evidence type="ECO:0000313" key="1">
    <source>
        <dbReference type="EMBL" id="CAG8683236.1"/>
    </source>
</evidence>
<proteinExistence type="predicted"/>